<dbReference type="Proteomes" id="UP000481153">
    <property type="component" value="Unassembled WGS sequence"/>
</dbReference>
<dbReference type="InterPro" id="IPR029033">
    <property type="entry name" value="His_PPase_superfam"/>
</dbReference>
<protein>
    <recommendedName>
        <fullName evidence="3">Serine/threonine-protein phosphatase PGAM5, mitochondrial</fullName>
    </recommendedName>
    <alternativeName>
        <fullName evidence="4">Serine/threonine-protein phosphatase Pgam5, mitochondrial</fullName>
    </alternativeName>
</protein>
<evidence type="ECO:0000256" key="3">
    <source>
        <dbReference type="ARBA" id="ARBA00039765"/>
    </source>
</evidence>
<reference evidence="5 6" key="1">
    <citation type="submission" date="2019-07" db="EMBL/GenBank/DDBJ databases">
        <title>Genomics analysis of Aphanomyces spp. identifies a new class of oomycete effector associated with host adaptation.</title>
        <authorList>
            <person name="Gaulin E."/>
        </authorList>
    </citation>
    <scope>NUCLEOTIDE SEQUENCE [LARGE SCALE GENOMIC DNA]</scope>
    <source>
        <strain evidence="5 6">ATCC 201684</strain>
    </source>
</reference>
<evidence type="ECO:0000256" key="4">
    <source>
        <dbReference type="ARBA" id="ARBA00040722"/>
    </source>
</evidence>
<dbReference type="Pfam" id="PF00300">
    <property type="entry name" value="His_Phos_1"/>
    <property type="match status" value="1"/>
</dbReference>
<dbReference type="GO" id="GO:0090141">
    <property type="term" value="P:positive regulation of mitochondrial fission"/>
    <property type="evidence" value="ECO:0007669"/>
    <property type="project" value="TreeGrafter"/>
</dbReference>
<comment type="caution">
    <text evidence="5">The sequence shown here is derived from an EMBL/GenBank/DDBJ whole genome shotgun (WGS) entry which is preliminary data.</text>
</comment>
<dbReference type="InterPro" id="IPR013078">
    <property type="entry name" value="His_Pase_superF_clade-1"/>
</dbReference>
<evidence type="ECO:0000313" key="6">
    <source>
        <dbReference type="Proteomes" id="UP000481153"/>
    </source>
</evidence>
<evidence type="ECO:0000313" key="5">
    <source>
        <dbReference type="EMBL" id="KAF0745290.1"/>
    </source>
</evidence>
<dbReference type="SUPFAM" id="SSF53254">
    <property type="entry name" value="Phosphoglycerate mutase-like"/>
    <property type="match status" value="1"/>
</dbReference>
<dbReference type="GO" id="GO:0005739">
    <property type="term" value="C:mitochondrion"/>
    <property type="evidence" value="ECO:0007669"/>
    <property type="project" value="TreeGrafter"/>
</dbReference>
<dbReference type="EMBL" id="VJMJ01000002">
    <property type="protein sequence ID" value="KAF0745290.1"/>
    <property type="molecule type" value="Genomic_DNA"/>
</dbReference>
<organism evidence="5 6">
    <name type="scientific">Aphanomyces euteiches</name>
    <dbReference type="NCBI Taxonomy" id="100861"/>
    <lineage>
        <taxon>Eukaryota</taxon>
        <taxon>Sar</taxon>
        <taxon>Stramenopiles</taxon>
        <taxon>Oomycota</taxon>
        <taxon>Saprolegniomycetes</taxon>
        <taxon>Saprolegniales</taxon>
        <taxon>Verrucalvaceae</taxon>
        <taxon>Aphanomyces</taxon>
    </lineage>
</organism>
<dbReference type="Gene3D" id="3.40.50.1240">
    <property type="entry name" value="Phosphoglycerate mutase-like"/>
    <property type="match status" value="1"/>
</dbReference>
<keyword evidence="2" id="KW-0378">Hydrolase</keyword>
<dbReference type="CDD" id="cd07040">
    <property type="entry name" value="HP"/>
    <property type="match status" value="1"/>
</dbReference>
<evidence type="ECO:0000256" key="1">
    <source>
        <dbReference type="ARBA" id="ARBA00006717"/>
    </source>
</evidence>
<dbReference type="InterPro" id="IPR051021">
    <property type="entry name" value="Mito_Ser/Thr_phosphatase"/>
</dbReference>
<evidence type="ECO:0000256" key="2">
    <source>
        <dbReference type="ARBA" id="ARBA00022801"/>
    </source>
</evidence>
<dbReference type="PANTHER" id="PTHR20935:SF0">
    <property type="entry name" value="SERINE_THREONINE-PROTEIN PHOSPHATASE PGAM5, MITOCHONDRIAL"/>
    <property type="match status" value="1"/>
</dbReference>
<gene>
    <name evidence="5" type="ORF">Ae201684_000320</name>
</gene>
<keyword evidence="6" id="KW-1185">Reference proteome</keyword>
<dbReference type="PANTHER" id="PTHR20935">
    <property type="entry name" value="PHOSPHOGLYCERATE MUTASE-RELATED"/>
    <property type="match status" value="1"/>
</dbReference>
<proteinExistence type="inferred from homology"/>
<name>A0A6G0XX30_9STRA</name>
<accession>A0A6G0XX30</accession>
<dbReference type="VEuPathDB" id="FungiDB:AeMF1_013250"/>
<dbReference type="GO" id="GO:0004722">
    <property type="term" value="F:protein serine/threonine phosphatase activity"/>
    <property type="evidence" value="ECO:0007669"/>
    <property type="project" value="TreeGrafter"/>
</dbReference>
<sequence>MGRSSRADSFAKEGETLRASFNSATHDTIFDMLLKVTHAKSPSAFDDPGRPSSFIDSSADYDMYDLMTFNHREPLKNKMATAFMQKTKKKSVSFAEPVDSVEWVEDLQYKFPETPLPYSLFGTRRDIGYEEEEQLLAPAWSRALPYSAVDFGCFQMQMHSRSEHKSFFLTGPVHIHHVTCMGVSWKTYIAGLASGILVFSYEDDAHQVFACPIHKCRIQILDDTQLKLYEVAGLREVDELFLQFANPATLYLWFWAIQVAAATPLYSDPDEYTKALRRLRSKQGAIPPPPSPSSSSNSFWSSLGNKLGLGKPVSGLPNVTLPIKLQNPKPRNHIYGLSPSHALSAVSRRILFIRHGDYHNVHFKTADAEKTLTPEGEENARRTGVYLQELIEEAGLTYRDVQLVYSTDTRTIQTMDLIAKEIDKSAGVYETFNPYETQSKKNRVARHEFALLRESVPHGLSPARKFLCRSAKMSLALQAICSSDATTTPITVVICSSSFIRYCVHQAAYGVGFVSARVEMNQSIVIGHCSVTQIDVDEDNALLLRGVNQLGHLAPPRGHNPQDEAPERP</sequence>
<dbReference type="AlphaFoldDB" id="A0A6G0XX30"/>
<comment type="similarity">
    <text evidence="1">Belongs to the phosphoglycerate mutase family. BPG-dependent PGAM subfamily.</text>
</comment>